<dbReference type="CDD" id="cd07765">
    <property type="entry name" value="KRAB_A-box"/>
    <property type="match status" value="1"/>
</dbReference>
<dbReference type="GO" id="GO:0005634">
    <property type="term" value="C:nucleus"/>
    <property type="evidence" value="ECO:0007669"/>
    <property type="project" value="TreeGrafter"/>
</dbReference>
<feature type="region of interest" description="Disordered" evidence="6">
    <location>
        <begin position="117"/>
        <end position="142"/>
    </location>
</feature>
<accession>A0A8J5ZVR5</accession>
<evidence type="ECO:0000256" key="6">
    <source>
        <dbReference type="SAM" id="MobiDB-lite"/>
    </source>
</evidence>
<dbReference type="Pfam" id="PF01352">
    <property type="entry name" value="KRAB"/>
    <property type="match status" value="1"/>
</dbReference>
<feature type="domain" description="C2H2-type" evidence="7">
    <location>
        <begin position="373"/>
        <end position="400"/>
    </location>
</feature>
<proteinExistence type="predicted"/>
<evidence type="ECO:0000256" key="3">
    <source>
        <dbReference type="ARBA" id="ARBA00022771"/>
    </source>
</evidence>
<dbReference type="GO" id="GO:0008270">
    <property type="term" value="F:zinc ion binding"/>
    <property type="evidence" value="ECO:0007669"/>
    <property type="project" value="UniProtKB-KW"/>
</dbReference>
<gene>
    <name evidence="9" type="ORF">J0S82_006188</name>
</gene>
<evidence type="ECO:0000256" key="2">
    <source>
        <dbReference type="ARBA" id="ARBA00022737"/>
    </source>
</evidence>
<evidence type="ECO:0000313" key="9">
    <source>
        <dbReference type="EMBL" id="KAG8508336.1"/>
    </source>
</evidence>
<feature type="compositionally biased region" description="Polar residues" evidence="6">
    <location>
        <begin position="117"/>
        <end position="130"/>
    </location>
</feature>
<evidence type="ECO:0000313" key="10">
    <source>
        <dbReference type="Proteomes" id="UP000700334"/>
    </source>
</evidence>
<dbReference type="FunFam" id="3.30.160.60:FF:002090">
    <property type="entry name" value="Zinc finger protein 473"/>
    <property type="match status" value="1"/>
</dbReference>
<dbReference type="PROSITE" id="PS00028">
    <property type="entry name" value="ZINC_FINGER_C2H2_1"/>
    <property type="match status" value="3"/>
</dbReference>
<keyword evidence="3 5" id="KW-0863">Zinc-finger</keyword>
<feature type="domain" description="C2H2-type" evidence="7">
    <location>
        <begin position="651"/>
        <end position="678"/>
    </location>
</feature>
<dbReference type="AlphaFoldDB" id="A0A8J5ZVR5"/>
<dbReference type="OrthoDB" id="9558250at2759"/>
<evidence type="ECO:0000256" key="4">
    <source>
        <dbReference type="ARBA" id="ARBA00022833"/>
    </source>
</evidence>
<feature type="non-terminal residue" evidence="9">
    <location>
        <position position="1"/>
    </location>
</feature>
<evidence type="ECO:0000259" key="8">
    <source>
        <dbReference type="PROSITE" id="PS50805"/>
    </source>
</evidence>
<dbReference type="Gene3D" id="6.10.140.140">
    <property type="match status" value="1"/>
</dbReference>
<feature type="domain" description="KRAB" evidence="8">
    <location>
        <begin position="16"/>
        <end position="88"/>
    </location>
</feature>
<keyword evidence="10" id="KW-1185">Reference proteome</keyword>
<dbReference type="GO" id="GO:0000981">
    <property type="term" value="F:DNA-binding transcription factor activity, RNA polymerase II-specific"/>
    <property type="evidence" value="ECO:0007669"/>
    <property type="project" value="TreeGrafter"/>
</dbReference>
<feature type="non-terminal residue" evidence="9">
    <location>
        <position position="745"/>
    </location>
</feature>
<dbReference type="EMBL" id="JAGFMF010012041">
    <property type="protein sequence ID" value="KAG8508336.1"/>
    <property type="molecule type" value="Genomic_DNA"/>
</dbReference>
<feature type="compositionally biased region" description="Basic and acidic residues" evidence="6">
    <location>
        <begin position="390"/>
        <end position="424"/>
    </location>
</feature>
<dbReference type="GO" id="GO:0000977">
    <property type="term" value="F:RNA polymerase II transcription regulatory region sequence-specific DNA binding"/>
    <property type="evidence" value="ECO:0007669"/>
    <property type="project" value="TreeGrafter"/>
</dbReference>
<dbReference type="InterPro" id="IPR001909">
    <property type="entry name" value="KRAB"/>
</dbReference>
<evidence type="ECO:0000256" key="1">
    <source>
        <dbReference type="ARBA" id="ARBA00022723"/>
    </source>
</evidence>
<dbReference type="InterPro" id="IPR036051">
    <property type="entry name" value="KRAB_dom_sf"/>
</dbReference>
<protein>
    <submittedName>
        <fullName evidence="9">Zinc finger protein 717</fullName>
    </submittedName>
</protein>
<evidence type="ECO:0000256" key="5">
    <source>
        <dbReference type="PROSITE-ProRule" id="PRU00042"/>
    </source>
</evidence>
<dbReference type="SMART" id="SM00349">
    <property type="entry name" value="KRAB"/>
    <property type="match status" value="1"/>
</dbReference>
<dbReference type="Gene3D" id="3.30.160.60">
    <property type="entry name" value="Classic Zinc Finger"/>
    <property type="match status" value="5"/>
</dbReference>
<dbReference type="SUPFAM" id="SSF109640">
    <property type="entry name" value="KRAB domain (Kruppel-associated box)"/>
    <property type="match status" value="1"/>
</dbReference>
<dbReference type="SMART" id="SM00355">
    <property type="entry name" value="ZnF_C2H2"/>
    <property type="match status" value="5"/>
</dbReference>
<feature type="domain" description="C2H2-type" evidence="7">
    <location>
        <begin position="429"/>
        <end position="456"/>
    </location>
</feature>
<dbReference type="FunFam" id="3.30.160.60:FF:000110">
    <property type="entry name" value="Zinc finger protein-like"/>
    <property type="match status" value="1"/>
</dbReference>
<dbReference type="PROSITE" id="PS50157">
    <property type="entry name" value="ZINC_FINGER_C2H2_2"/>
    <property type="match status" value="6"/>
</dbReference>
<name>A0A8J5ZVR5_GALPY</name>
<dbReference type="PANTHER" id="PTHR24381:SF122">
    <property type="entry name" value="ZINC FINGER PROTEIN 157"/>
    <property type="match status" value="1"/>
</dbReference>
<dbReference type="InterPro" id="IPR013087">
    <property type="entry name" value="Znf_C2H2_type"/>
</dbReference>
<feature type="compositionally biased region" description="Basic and acidic residues" evidence="6">
    <location>
        <begin position="133"/>
        <end position="142"/>
    </location>
</feature>
<dbReference type="InterPro" id="IPR036236">
    <property type="entry name" value="Znf_C2H2_sf"/>
</dbReference>
<sequence length="745" mass="84729">ADGPEMKTDVPSQEMVSFEDVAVNFTWEEWQELNDAQRTLFREVTLETYSNLVSLDVHSADSLIQANPTNQGRQLWQALPVNSKMSTNERSDIGGQFNLDSNHSLNQSIKIGMTSSLTPEQSPVHRNSFTPGDPHEEHDGKEEEIFHRIRDSLRYSEHLSHQGIPHFQQPFVCCAQGKALSKETACAHRAETAEGTACNCREHVDALVEPPVIVQGRPHGGQSPCMVHDRGDPAGVEPGHANALRYAEGAQGQCYEREANLRHRSHTHQPESAQVGGSAFGYHRCGETSPQPSVLTEHQKVQADDQPYQCGETYEGPLQSKHQRTVTTEESLDSKNCVQTFSWKTALTLQPQSQTGMKHFSAHPQTHTKQPSYDCHEHNKTLSCGPALSKQEKTHTGEKPSERRDWRRALCHKSDRDKHQKTDKGKKGYECQMCRKLFCRISDLTNHHGIHTGDKPYKCQECGKTFSDNSSLTVHQRTHPGEKPYEHDRVVNLWQKRHTLLDIRGLALEQRRMNVKNVGKCSPRSQFLFYIKEFTLARNPMNVKNVGQVFRKDVPSLDIRKFTLGRNPINVKSVGNVFPLSPTLLYIKVFTLERNPMNVRSVGKLFGLYHISLDTRGLTSERNSMHVKSVGKVFPFYVKVHQRIHTGEKPYKCHECGKITSTKSNLTVHQRLHIREKPYKWQQCGKSFLLKSYLTRHQRTHFGEKPYACQECGKSFHRRSALNRHQRIHTGEKPCDVNSVGGVFA</sequence>
<organism evidence="9 10">
    <name type="scientific">Galemys pyrenaicus</name>
    <name type="common">Iberian desman</name>
    <name type="synonym">Pyrenean desman</name>
    <dbReference type="NCBI Taxonomy" id="202257"/>
    <lineage>
        <taxon>Eukaryota</taxon>
        <taxon>Metazoa</taxon>
        <taxon>Chordata</taxon>
        <taxon>Craniata</taxon>
        <taxon>Vertebrata</taxon>
        <taxon>Euteleostomi</taxon>
        <taxon>Mammalia</taxon>
        <taxon>Eutheria</taxon>
        <taxon>Laurasiatheria</taxon>
        <taxon>Eulipotyphla</taxon>
        <taxon>Talpidae</taxon>
        <taxon>Galemys</taxon>
    </lineage>
</organism>
<feature type="region of interest" description="Disordered" evidence="6">
    <location>
        <begin position="357"/>
        <end position="424"/>
    </location>
</feature>
<keyword evidence="2" id="KW-0677">Repeat</keyword>
<keyword evidence="1" id="KW-0479">Metal-binding</keyword>
<evidence type="ECO:0000259" key="7">
    <source>
        <dbReference type="PROSITE" id="PS50157"/>
    </source>
</evidence>
<feature type="domain" description="C2H2-type" evidence="7">
    <location>
        <begin position="457"/>
        <end position="484"/>
    </location>
</feature>
<dbReference type="PROSITE" id="PS50805">
    <property type="entry name" value="KRAB"/>
    <property type="match status" value="1"/>
</dbReference>
<dbReference type="PANTHER" id="PTHR24381">
    <property type="entry name" value="ZINC FINGER PROTEIN"/>
    <property type="match status" value="1"/>
</dbReference>
<comment type="caution">
    <text evidence="9">The sequence shown here is derived from an EMBL/GenBank/DDBJ whole genome shotgun (WGS) entry which is preliminary data.</text>
</comment>
<feature type="region of interest" description="Disordered" evidence="6">
    <location>
        <begin position="262"/>
        <end position="292"/>
    </location>
</feature>
<feature type="domain" description="C2H2-type" evidence="7">
    <location>
        <begin position="679"/>
        <end position="706"/>
    </location>
</feature>
<dbReference type="SUPFAM" id="SSF57667">
    <property type="entry name" value="beta-beta-alpha zinc fingers"/>
    <property type="match status" value="4"/>
</dbReference>
<dbReference type="Pfam" id="PF00096">
    <property type="entry name" value="zf-C2H2"/>
    <property type="match status" value="3"/>
</dbReference>
<dbReference type="FunFam" id="3.30.160.60:FF:002343">
    <property type="entry name" value="Zinc finger protein 33A"/>
    <property type="match status" value="2"/>
</dbReference>
<reference evidence="9" key="1">
    <citation type="journal article" date="2021" name="Evol. Appl.">
        <title>The genome of the Pyrenean desman and the effects of bottlenecks and inbreeding on the genomic landscape of an endangered species.</title>
        <authorList>
            <person name="Escoda L."/>
            <person name="Castresana J."/>
        </authorList>
    </citation>
    <scope>NUCLEOTIDE SEQUENCE</scope>
    <source>
        <strain evidence="9">IBE-C5619</strain>
    </source>
</reference>
<feature type="domain" description="C2H2-type" evidence="7">
    <location>
        <begin position="707"/>
        <end position="734"/>
    </location>
</feature>
<keyword evidence="4" id="KW-0862">Zinc</keyword>
<dbReference type="Proteomes" id="UP000700334">
    <property type="component" value="Unassembled WGS sequence"/>
</dbReference>